<protein>
    <submittedName>
        <fullName evidence="1">Uncharacterized protein</fullName>
    </submittedName>
</protein>
<dbReference type="Proteomes" id="UP000077266">
    <property type="component" value="Unassembled WGS sequence"/>
</dbReference>
<accession>A0A165CA87</accession>
<proteinExistence type="predicted"/>
<evidence type="ECO:0000313" key="1">
    <source>
        <dbReference type="EMBL" id="KZV82104.1"/>
    </source>
</evidence>
<evidence type="ECO:0000313" key="2">
    <source>
        <dbReference type="Proteomes" id="UP000077266"/>
    </source>
</evidence>
<sequence length="104" mass="11434">MATSKRGSKRGRRNHIAPVTVQACGRIRVFFPGLHTRTLFYTSNLMGAANGGDGGEHTDEWRQDADAVSEFDDPNFYDLTQRAFLQVSSSGSSARLTHWGSNSV</sequence>
<dbReference type="AlphaFoldDB" id="A0A165CA87"/>
<gene>
    <name evidence="1" type="ORF">EXIGLDRAFT_355929</name>
</gene>
<dbReference type="EMBL" id="KV426346">
    <property type="protein sequence ID" value="KZV82104.1"/>
    <property type="molecule type" value="Genomic_DNA"/>
</dbReference>
<dbReference type="InParanoid" id="A0A165CA87"/>
<dbReference type="PROSITE" id="PS51257">
    <property type="entry name" value="PROKAR_LIPOPROTEIN"/>
    <property type="match status" value="1"/>
</dbReference>
<organism evidence="1 2">
    <name type="scientific">Exidia glandulosa HHB12029</name>
    <dbReference type="NCBI Taxonomy" id="1314781"/>
    <lineage>
        <taxon>Eukaryota</taxon>
        <taxon>Fungi</taxon>
        <taxon>Dikarya</taxon>
        <taxon>Basidiomycota</taxon>
        <taxon>Agaricomycotina</taxon>
        <taxon>Agaricomycetes</taxon>
        <taxon>Auriculariales</taxon>
        <taxon>Exidiaceae</taxon>
        <taxon>Exidia</taxon>
    </lineage>
</organism>
<keyword evidence="2" id="KW-1185">Reference proteome</keyword>
<reference evidence="1 2" key="1">
    <citation type="journal article" date="2016" name="Mol. Biol. Evol.">
        <title>Comparative Genomics of Early-Diverging Mushroom-Forming Fungi Provides Insights into the Origins of Lignocellulose Decay Capabilities.</title>
        <authorList>
            <person name="Nagy L.G."/>
            <person name="Riley R."/>
            <person name="Tritt A."/>
            <person name="Adam C."/>
            <person name="Daum C."/>
            <person name="Floudas D."/>
            <person name="Sun H."/>
            <person name="Yadav J.S."/>
            <person name="Pangilinan J."/>
            <person name="Larsson K.H."/>
            <person name="Matsuura K."/>
            <person name="Barry K."/>
            <person name="Labutti K."/>
            <person name="Kuo R."/>
            <person name="Ohm R.A."/>
            <person name="Bhattacharya S.S."/>
            <person name="Shirouzu T."/>
            <person name="Yoshinaga Y."/>
            <person name="Martin F.M."/>
            <person name="Grigoriev I.V."/>
            <person name="Hibbett D.S."/>
        </authorList>
    </citation>
    <scope>NUCLEOTIDE SEQUENCE [LARGE SCALE GENOMIC DNA]</scope>
    <source>
        <strain evidence="1 2">HHB12029</strain>
    </source>
</reference>
<name>A0A165CA87_EXIGL</name>